<evidence type="ECO:0000313" key="2">
    <source>
        <dbReference type="EMBL" id="GJT61904.1"/>
    </source>
</evidence>
<feature type="compositionally biased region" description="Basic and acidic residues" evidence="1">
    <location>
        <begin position="102"/>
        <end position="114"/>
    </location>
</feature>
<feature type="region of interest" description="Disordered" evidence="1">
    <location>
        <begin position="1"/>
        <end position="26"/>
    </location>
</feature>
<evidence type="ECO:0000256" key="1">
    <source>
        <dbReference type="SAM" id="MobiDB-lite"/>
    </source>
</evidence>
<feature type="region of interest" description="Disordered" evidence="1">
    <location>
        <begin position="92"/>
        <end position="145"/>
    </location>
</feature>
<feature type="compositionally biased region" description="Polar residues" evidence="1">
    <location>
        <begin position="1"/>
        <end position="10"/>
    </location>
</feature>
<keyword evidence="3" id="KW-1185">Reference proteome</keyword>
<reference evidence="2" key="2">
    <citation type="submission" date="2022-01" db="EMBL/GenBank/DDBJ databases">
        <authorList>
            <person name="Yamashiro T."/>
            <person name="Shiraishi A."/>
            <person name="Satake H."/>
            <person name="Nakayama K."/>
        </authorList>
    </citation>
    <scope>NUCLEOTIDE SEQUENCE</scope>
</reference>
<dbReference type="Proteomes" id="UP001151760">
    <property type="component" value="Unassembled WGS sequence"/>
</dbReference>
<sequence>MSTSNQQTLADSRANERPPMLERRNYTPWESRFRRFLDNKHKEGEQMWNSIQNGPYMRPMILDPDGDVNIKGKRIENGAKTGFIGLNLVKKRISKKKTKNQAKKDKTKHGMEKHGKAKVKSKPKSKKAKLNQMVNSEKSKSTPKP</sequence>
<feature type="compositionally biased region" description="Basic and acidic residues" evidence="1">
    <location>
        <begin position="13"/>
        <end position="26"/>
    </location>
</feature>
<comment type="caution">
    <text evidence="2">The sequence shown here is derived from an EMBL/GenBank/DDBJ whole genome shotgun (WGS) entry which is preliminary data.</text>
</comment>
<proteinExistence type="predicted"/>
<name>A0ABQ5FFF4_9ASTR</name>
<feature type="compositionally biased region" description="Basic residues" evidence="1">
    <location>
        <begin position="92"/>
        <end position="101"/>
    </location>
</feature>
<protein>
    <submittedName>
        <fullName evidence="2">Uncharacterized protein</fullName>
    </submittedName>
</protein>
<reference evidence="2" key="1">
    <citation type="journal article" date="2022" name="Int. J. Mol. Sci.">
        <title>Draft Genome of Tanacetum Coccineum: Genomic Comparison of Closely Related Tanacetum-Family Plants.</title>
        <authorList>
            <person name="Yamashiro T."/>
            <person name="Shiraishi A."/>
            <person name="Nakayama K."/>
            <person name="Satake H."/>
        </authorList>
    </citation>
    <scope>NUCLEOTIDE SEQUENCE</scope>
</reference>
<gene>
    <name evidence="2" type="ORF">Tco_1005437</name>
</gene>
<dbReference type="EMBL" id="BQNB010017328">
    <property type="protein sequence ID" value="GJT61904.1"/>
    <property type="molecule type" value="Genomic_DNA"/>
</dbReference>
<evidence type="ECO:0000313" key="3">
    <source>
        <dbReference type="Proteomes" id="UP001151760"/>
    </source>
</evidence>
<feature type="compositionally biased region" description="Basic residues" evidence="1">
    <location>
        <begin position="115"/>
        <end position="129"/>
    </location>
</feature>
<accession>A0ABQ5FFF4</accession>
<organism evidence="2 3">
    <name type="scientific">Tanacetum coccineum</name>
    <dbReference type="NCBI Taxonomy" id="301880"/>
    <lineage>
        <taxon>Eukaryota</taxon>
        <taxon>Viridiplantae</taxon>
        <taxon>Streptophyta</taxon>
        <taxon>Embryophyta</taxon>
        <taxon>Tracheophyta</taxon>
        <taxon>Spermatophyta</taxon>
        <taxon>Magnoliopsida</taxon>
        <taxon>eudicotyledons</taxon>
        <taxon>Gunneridae</taxon>
        <taxon>Pentapetalae</taxon>
        <taxon>asterids</taxon>
        <taxon>campanulids</taxon>
        <taxon>Asterales</taxon>
        <taxon>Asteraceae</taxon>
        <taxon>Asteroideae</taxon>
        <taxon>Anthemideae</taxon>
        <taxon>Anthemidinae</taxon>
        <taxon>Tanacetum</taxon>
    </lineage>
</organism>